<dbReference type="SUPFAM" id="SSF103473">
    <property type="entry name" value="MFS general substrate transporter"/>
    <property type="match status" value="2"/>
</dbReference>
<feature type="transmembrane region" description="Helical" evidence="5">
    <location>
        <begin position="169"/>
        <end position="191"/>
    </location>
</feature>
<feature type="transmembrane region" description="Helical" evidence="5">
    <location>
        <begin position="203"/>
        <end position="224"/>
    </location>
</feature>
<feature type="transmembrane region" description="Helical" evidence="5">
    <location>
        <begin position="273"/>
        <end position="296"/>
    </location>
</feature>
<evidence type="ECO:0000256" key="5">
    <source>
        <dbReference type="SAM" id="Phobius"/>
    </source>
</evidence>
<evidence type="ECO:0000256" key="2">
    <source>
        <dbReference type="ARBA" id="ARBA00022692"/>
    </source>
</evidence>
<feature type="transmembrane region" description="Helical" evidence="5">
    <location>
        <begin position="109"/>
        <end position="129"/>
    </location>
</feature>
<dbReference type="Gene3D" id="1.20.1250.20">
    <property type="entry name" value="MFS general substrate transporter like domains"/>
    <property type="match status" value="2"/>
</dbReference>
<dbReference type="InterPro" id="IPR020846">
    <property type="entry name" value="MFS_dom"/>
</dbReference>
<dbReference type="RefSeq" id="WP_231820539.1">
    <property type="nucleotide sequence ID" value="NZ_CP082781.1"/>
</dbReference>
<feature type="domain" description="Major facilitator superfamily (MFS) profile" evidence="6">
    <location>
        <begin position="18"/>
        <end position="455"/>
    </location>
</feature>
<feature type="transmembrane region" description="Helical" evidence="5">
    <location>
        <begin position="365"/>
        <end position="385"/>
    </location>
</feature>
<feature type="transmembrane region" description="Helical" evidence="5">
    <location>
        <begin position="84"/>
        <end position="103"/>
    </location>
</feature>
<gene>
    <name evidence="7" type="ORF">K8F61_02160</name>
</gene>
<keyword evidence="3 5" id="KW-1133">Transmembrane helix</keyword>
<feature type="transmembrane region" description="Helical" evidence="5">
    <location>
        <begin position="230"/>
        <end position="252"/>
    </location>
</feature>
<organism evidence="7 8">
    <name type="scientific">Microbacterium resistens</name>
    <dbReference type="NCBI Taxonomy" id="156977"/>
    <lineage>
        <taxon>Bacteria</taxon>
        <taxon>Bacillati</taxon>
        <taxon>Actinomycetota</taxon>
        <taxon>Actinomycetes</taxon>
        <taxon>Micrococcales</taxon>
        <taxon>Microbacteriaceae</taxon>
        <taxon>Microbacterium</taxon>
    </lineage>
</organism>
<dbReference type="PANTHER" id="PTHR23501:SF197">
    <property type="entry name" value="COMD"/>
    <property type="match status" value="1"/>
</dbReference>
<dbReference type="Proteomes" id="UP001199642">
    <property type="component" value="Chromosome"/>
</dbReference>
<feature type="transmembrane region" description="Helical" evidence="5">
    <location>
        <begin position="308"/>
        <end position="326"/>
    </location>
</feature>
<dbReference type="Pfam" id="PF07690">
    <property type="entry name" value="MFS_1"/>
    <property type="match status" value="1"/>
</dbReference>
<dbReference type="PROSITE" id="PS50850">
    <property type="entry name" value="MFS"/>
    <property type="match status" value="1"/>
</dbReference>
<evidence type="ECO:0000256" key="3">
    <source>
        <dbReference type="ARBA" id="ARBA00022989"/>
    </source>
</evidence>
<feature type="transmembrane region" description="Helical" evidence="5">
    <location>
        <begin position="397"/>
        <end position="425"/>
    </location>
</feature>
<evidence type="ECO:0000313" key="8">
    <source>
        <dbReference type="Proteomes" id="UP001199642"/>
    </source>
</evidence>
<name>A0ABY3RVT5_9MICO</name>
<evidence type="ECO:0000313" key="7">
    <source>
        <dbReference type="EMBL" id="UGS27038.1"/>
    </source>
</evidence>
<dbReference type="InterPro" id="IPR036259">
    <property type="entry name" value="MFS_trans_sf"/>
</dbReference>
<evidence type="ECO:0000256" key="1">
    <source>
        <dbReference type="ARBA" id="ARBA00004651"/>
    </source>
</evidence>
<dbReference type="EMBL" id="CP082781">
    <property type="protein sequence ID" value="UGS27038.1"/>
    <property type="molecule type" value="Genomic_DNA"/>
</dbReference>
<evidence type="ECO:0000259" key="6">
    <source>
        <dbReference type="PROSITE" id="PS50850"/>
    </source>
</evidence>
<comment type="subcellular location">
    <subcellularLocation>
        <location evidence="1">Cell membrane</location>
        <topology evidence="1">Multi-pass membrane protein</topology>
    </subcellularLocation>
</comment>
<reference evidence="7 8" key="1">
    <citation type="submission" date="2023-01" db="EMBL/GenBank/DDBJ databases">
        <title>Characterization of estradiol degrading bacteria Microbacterium sp. MZT7 and reveal degrading genes through genome analysis.</title>
        <authorList>
            <person name="Hao P."/>
            <person name="Gao Y."/>
        </authorList>
    </citation>
    <scope>NUCLEOTIDE SEQUENCE [LARGE SCALE GENOMIC DNA]</scope>
    <source>
        <strain evidence="7 8">MZT7</strain>
    </source>
</reference>
<keyword evidence="8" id="KW-1185">Reference proteome</keyword>
<evidence type="ECO:0000256" key="4">
    <source>
        <dbReference type="ARBA" id="ARBA00023136"/>
    </source>
</evidence>
<dbReference type="InterPro" id="IPR011701">
    <property type="entry name" value="MFS"/>
</dbReference>
<keyword evidence="4 5" id="KW-0472">Membrane</keyword>
<feature type="transmembrane region" description="Helical" evidence="5">
    <location>
        <begin position="141"/>
        <end position="163"/>
    </location>
</feature>
<dbReference type="PANTHER" id="PTHR23501">
    <property type="entry name" value="MAJOR FACILITATOR SUPERFAMILY"/>
    <property type="match status" value="1"/>
</dbReference>
<feature type="transmembrane region" description="Helical" evidence="5">
    <location>
        <begin position="338"/>
        <end position="359"/>
    </location>
</feature>
<sequence>MTAPVPVIPSASRTSRGLLPALLCAVLSYSLMQTLLVPALPSLVDGLRLDAAGGGWVLTSYLVSGAIAAPVLGALGDRFGHRRVLLAAMGLFVAGSVLCVVAPVYPPFLLGRVLQGASTASFPLALAIVRRHVAADEQPAAVGWLSGTLGLGAGAALVIGGFIAEALSWPWLFAVGALLGVLSIVLVATLVPHAVRAEPSGSLDAAGAALLGGGLVALLLAVAQGSTWGWGSPAVLALAGCAAVCLVSLWAVEKRVSRPLVDVRVLSRPALASVNLLTLLLGFTPYLFYVGLPVLFQAAHPAGFGMDVAQTGFAMLPGAVLVFLGGRLAPWLLARIRPAAVAVLAMLAMGLGSAGAMLLPASLPAIVSLFALVGLGNGIGFALAADLVSRLVPRNEIAAAVGVNGVLRTVGSAFGTPITMLIVAGGAAPSAFVLLFGVAAAVSVVGVVLGATVRV</sequence>
<keyword evidence="2 5" id="KW-0812">Transmembrane</keyword>
<feature type="transmembrane region" description="Helical" evidence="5">
    <location>
        <begin position="431"/>
        <end position="453"/>
    </location>
</feature>
<proteinExistence type="predicted"/>
<feature type="transmembrane region" description="Helical" evidence="5">
    <location>
        <begin position="56"/>
        <end position="75"/>
    </location>
</feature>
<accession>A0ABY3RVT5</accession>
<protein>
    <submittedName>
        <fullName evidence="7">MFS transporter</fullName>
    </submittedName>
</protein>